<evidence type="ECO:0000313" key="8">
    <source>
        <dbReference type="Proteomes" id="UP000185669"/>
    </source>
</evidence>
<dbReference type="InterPro" id="IPR036662">
    <property type="entry name" value="PTS_EIIA_man-typ_sf"/>
</dbReference>
<dbReference type="GO" id="GO:0019563">
    <property type="term" value="P:glycerol catabolic process"/>
    <property type="evidence" value="ECO:0007669"/>
    <property type="project" value="InterPro"/>
</dbReference>
<dbReference type="PANTHER" id="PTHR38594:SF1">
    <property type="entry name" value="PEP-DEPENDENT DIHYDROXYACETONE KINASE, PHOSPHORYL DONOR SUBUNIT DHAM"/>
    <property type="match status" value="1"/>
</dbReference>
<comment type="catalytic activity">
    <reaction evidence="1">
        <text>dihydroxyacetone + phosphoenolpyruvate = dihydroxyacetone phosphate + pyruvate</text>
        <dbReference type="Rhea" id="RHEA:18381"/>
        <dbReference type="ChEBI" id="CHEBI:15361"/>
        <dbReference type="ChEBI" id="CHEBI:16016"/>
        <dbReference type="ChEBI" id="CHEBI:57642"/>
        <dbReference type="ChEBI" id="CHEBI:58702"/>
        <dbReference type="EC" id="2.7.1.121"/>
    </reaction>
</comment>
<dbReference type="AlphaFoldDB" id="A0A1N6S1K6"/>
<dbReference type="Gene3D" id="3.40.50.510">
    <property type="entry name" value="Phosphotransferase system, mannose-type IIA component"/>
    <property type="match status" value="1"/>
</dbReference>
<reference evidence="8" key="1">
    <citation type="submission" date="2017-01" db="EMBL/GenBank/DDBJ databases">
        <authorList>
            <person name="Varghese N."/>
            <person name="Submissions S."/>
        </authorList>
    </citation>
    <scope>NUCLEOTIDE SEQUENCE [LARGE SCALE GENOMIC DNA]</scope>
    <source>
        <strain evidence="8">ATCC 700103</strain>
    </source>
</reference>
<dbReference type="EMBL" id="FTNC01000003">
    <property type="protein sequence ID" value="SIQ35013.1"/>
    <property type="molecule type" value="Genomic_DNA"/>
</dbReference>
<evidence type="ECO:0000256" key="5">
    <source>
        <dbReference type="ARBA" id="ARBA00046577"/>
    </source>
</evidence>
<sequence>MLRLRLIYKVKINIRYWGEFVLSILIISHSDKIAEGTKILASQMMQAPLDIRAIGGTADGDIGTDVDAIEKAIKDINKEDGVLVLADLGSAVMSFDMVYEWLDDEVKAKIRLADAPLVEGAVMGAVEASLGKDMEAVLKTIESREIIKKNNS</sequence>
<dbReference type="Proteomes" id="UP000185669">
    <property type="component" value="Unassembled WGS sequence"/>
</dbReference>
<dbReference type="InterPro" id="IPR004701">
    <property type="entry name" value="PTS_EIIA_man-typ"/>
</dbReference>
<evidence type="ECO:0000256" key="2">
    <source>
        <dbReference type="ARBA" id="ARBA00002788"/>
    </source>
</evidence>
<evidence type="ECO:0000313" key="7">
    <source>
        <dbReference type="EMBL" id="SIQ35013.1"/>
    </source>
</evidence>
<evidence type="ECO:0000256" key="1">
    <source>
        <dbReference type="ARBA" id="ARBA00001113"/>
    </source>
</evidence>
<dbReference type="GO" id="GO:0016020">
    <property type="term" value="C:membrane"/>
    <property type="evidence" value="ECO:0007669"/>
    <property type="project" value="InterPro"/>
</dbReference>
<dbReference type="InterPro" id="IPR012844">
    <property type="entry name" value="DhaM_N"/>
</dbReference>
<name>A0A1N6S1K6_9FIRM</name>
<gene>
    <name evidence="7" type="ORF">SAMN05421834_103159</name>
</gene>
<organism evidence="7 8">
    <name type="scientific">Halanaerobium kushneri</name>
    <dbReference type="NCBI Taxonomy" id="56779"/>
    <lineage>
        <taxon>Bacteria</taxon>
        <taxon>Bacillati</taxon>
        <taxon>Bacillota</taxon>
        <taxon>Clostridia</taxon>
        <taxon>Halanaerobiales</taxon>
        <taxon>Halanaerobiaceae</taxon>
        <taxon>Halanaerobium</taxon>
    </lineage>
</organism>
<proteinExistence type="predicted"/>
<dbReference type="InterPro" id="IPR039643">
    <property type="entry name" value="DhaM"/>
</dbReference>
<dbReference type="Pfam" id="PF03610">
    <property type="entry name" value="EIIA-man"/>
    <property type="match status" value="1"/>
</dbReference>
<dbReference type="STRING" id="56779.SAMN05421834_103159"/>
<keyword evidence="7" id="KW-0418">Kinase</keyword>
<dbReference type="SUPFAM" id="SSF53062">
    <property type="entry name" value="PTS system fructose IIA component-like"/>
    <property type="match status" value="1"/>
</dbReference>
<dbReference type="GO" id="GO:0009401">
    <property type="term" value="P:phosphoenolpyruvate-dependent sugar phosphotransferase system"/>
    <property type="evidence" value="ECO:0007669"/>
    <property type="project" value="InterPro"/>
</dbReference>
<accession>A0A1N6S1K6</accession>
<keyword evidence="4" id="KW-0808">Transferase</keyword>
<evidence type="ECO:0000256" key="3">
    <source>
        <dbReference type="ARBA" id="ARBA00012095"/>
    </source>
</evidence>
<comment type="subunit">
    <text evidence="5">Homodimer. The dihydroxyacetone kinase complex is composed of a homodimer of DhaM, a homodimer of DhaK and the subunit DhaL.</text>
</comment>
<dbReference type="NCBIfam" id="TIGR02364">
    <property type="entry name" value="dha_pts"/>
    <property type="match status" value="1"/>
</dbReference>
<comment type="function">
    <text evidence="2">Component of the dihydroxyacetone kinase complex, which is responsible for the phosphoenolpyruvate (PEP)-dependent phosphorylation of dihydroxyacetone. DhaM serves as the phosphoryl donor. Is phosphorylated by phosphoenolpyruvate in an EI- and HPr-dependent reaction, and a phosphorelay system on histidine residues finally leads to phosphoryl transfer to DhaL and dihydroxyacetone.</text>
</comment>
<dbReference type="EC" id="2.7.1.121" evidence="3"/>
<dbReference type="PROSITE" id="PS51096">
    <property type="entry name" value="PTS_EIIA_TYPE_4"/>
    <property type="match status" value="1"/>
</dbReference>
<evidence type="ECO:0000259" key="6">
    <source>
        <dbReference type="PROSITE" id="PS51096"/>
    </source>
</evidence>
<dbReference type="GO" id="GO:0047324">
    <property type="term" value="F:phosphoenolpyruvate-glycerone phosphotransferase activity"/>
    <property type="evidence" value="ECO:0007669"/>
    <property type="project" value="UniProtKB-EC"/>
</dbReference>
<evidence type="ECO:0000256" key="4">
    <source>
        <dbReference type="ARBA" id="ARBA00022679"/>
    </source>
</evidence>
<keyword evidence="8" id="KW-1185">Reference proteome</keyword>
<feature type="domain" description="PTS EIIA type-4" evidence="6">
    <location>
        <begin position="21"/>
        <end position="152"/>
    </location>
</feature>
<protein>
    <recommendedName>
        <fullName evidence="3">phosphoenolpyruvate--glycerone phosphotransferase</fullName>
        <ecNumber evidence="3">2.7.1.121</ecNumber>
    </recommendedName>
</protein>
<dbReference type="PANTHER" id="PTHR38594">
    <property type="entry name" value="PEP-DEPENDENT DIHYDROXYACETONE KINASE, PHOSPHORYL DONOR SUBUNIT DHAM"/>
    <property type="match status" value="1"/>
</dbReference>